<name>A0ABD4HPX7_ENTGA</name>
<dbReference type="EMBL" id="JABXJK010000075">
    <property type="protein sequence ID" value="MBA0973560.1"/>
    <property type="molecule type" value="Genomic_DNA"/>
</dbReference>
<comment type="caution">
    <text evidence="2">The sequence shown here is derived from an EMBL/GenBank/DDBJ whole genome shotgun (WGS) entry which is preliminary data.</text>
</comment>
<dbReference type="Proteomes" id="UP000571857">
    <property type="component" value="Unassembled WGS sequence"/>
</dbReference>
<feature type="domain" description="Methyltransferase" evidence="1">
    <location>
        <begin position="46"/>
        <end position="135"/>
    </location>
</feature>
<keyword evidence="2" id="KW-0489">Methyltransferase</keyword>
<dbReference type="InterPro" id="IPR029063">
    <property type="entry name" value="SAM-dependent_MTases_sf"/>
</dbReference>
<keyword evidence="2" id="KW-0808">Transferase</keyword>
<dbReference type="GO" id="GO:0032259">
    <property type="term" value="P:methylation"/>
    <property type="evidence" value="ECO:0007669"/>
    <property type="project" value="UniProtKB-KW"/>
</dbReference>
<dbReference type="Gene3D" id="3.40.50.150">
    <property type="entry name" value="Vaccinia Virus protein VP39"/>
    <property type="match status" value="1"/>
</dbReference>
<dbReference type="InterPro" id="IPR041698">
    <property type="entry name" value="Methyltransf_25"/>
</dbReference>
<accession>A0ABD4HPX7</accession>
<gene>
    <name evidence="2" type="ORF">HWH42_13385</name>
</gene>
<evidence type="ECO:0000313" key="2">
    <source>
        <dbReference type="EMBL" id="MBA0973560.1"/>
    </source>
</evidence>
<evidence type="ECO:0000313" key="3">
    <source>
        <dbReference type="Proteomes" id="UP000571857"/>
    </source>
</evidence>
<reference evidence="2 3" key="1">
    <citation type="submission" date="2020-06" db="EMBL/GenBank/DDBJ databases">
        <title>Crossreactivity between MHC class I-restricted antigens from cancer cells and an enterococcal bacteriophage.</title>
        <authorList>
            <person name="Fluckiger A."/>
            <person name="Daillere R."/>
            <person name="Sassi M."/>
            <person name="Cattoir V."/>
            <person name="Kroemer G."/>
            <person name="Zitvogel L."/>
        </authorList>
    </citation>
    <scope>NUCLEOTIDE SEQUENCE [LARGE SCALE GENOMIC DNA]</scope>
    <source>
        <strain evidence="2 3">EG4</strain>
    </source>
</reference>
<dbReference type="RefSeq" id="WP_156234018.1">
    <property type="nucleotide sequence ID" value="NZ_CAKOCH010000005.1"/>
</dbReference>
<proteinExistence type="predicted"/>
<dbReference type="AlphaFoldDB" id="A0ABD4HPX7"/>
<dbReference type="GO" id="GO:0008168">
    <property type="term" value="F:methyltransferase activity"/>
    <property type="evidence" value="ECO:0007669"/>
    <property type="project" value="UniProtKB-KW"/>
</dbReference>
<sequence length="233" mass="27430">MSEEQEFWDDFAAEYAEIQQESQLTIAEDLATFLKTNGILPISSFVDLAAGSGRYIPAILPDTKRYLAIDFSVEMLKAARRYVKDPQQKVDFRLQTQAEFLADKTTYPLIFTAMNPALTEKDQLISLVEKSRRLLILRIVRTKENIFQPLEQNDHKDEKLLSVYKKWLLEEQIRFSTHLFSYAYEEIIDREFFYRYFQQDIPQSELLQLSRSLFGEKKKAISKTEIDYELLIV</sequence>
<protein>
    <submittedName>
        <fullName evidence="2">Class I SAM-dependent methyltransferase</fullName>
    </submittedName>
</protein>
<organism evidence="2 3">
    <name type="scientific">Enterococcus gallinarum</name>
    <dbReference type="NCBI Taxonomy" id="1353"/>
    <lineage>
        <taxon>Bacteria</taxon>
        <taxon>Bacillati</taxon>
        <taxon>Bacillota</taxon>
        <taxon>Bacilli</taxon>
        <taxon>Lactobacillales</taxon>
        <taxon>Enterococcaceae</taxon>
        <taxon>Enterococcus</taxon>
    </lineage>
</organism>
<evidence type="ECO:0000259" key="1">
    <source>
        <dbReference type="Pfam" id="PF13649"/>
    </source>
</evidence>
<dbReference type="SUPFAM" id="SSF53335">
    <property type="entry name" value="S-adenosyl-L-methionine-dependent methyltransferases"/>
    <property type="match status" value="1"/>
</dbReference>
<dbReference type="Pfam" id="PF13649">
    <property type="entry name" value="Methyltransf_25"/>
    <property type="match status" value="1"/>
</dbReference>